<keyword evidence="6 7" id="KW-0472">Membrane</keyword>
<comment type="caution">
    <text evidence="9">The sequence shown here is derived from an EMBL/GenBank/DDBJ whole genome shotgun (WGS) entry which is preliminary data.</text>
</comment>
<organism evidence="9 10">
    <name type="scientific">Maudiozyma humilis</name>
    <name type="common">Sour dough yeast</name>
    <name type="synonym">Kazachstania humilis</name>
    <dbReference type="NCBI Taxonomy" id="51915"/>
    <lineage>
        <taxon>Eukaryota</taxon>
        <taxon>Fungi</taxon>
        <taxon>Dikarya</taxon>
        <taxon>Ascomycota</taxon>
        <taxon>Saccharomycotina</taxon>
        <taxon>Saccharomycetes</taxon>
        <taxon>Saccharomycetales</taxon>
        <taxon>Saccharomycetaceae</taxon>
        <taxon>Maudiozyma</taxon>
    </lineage>
</organism>
<feature type="compositionally biased region" description="Gly residues" evidence="8">
    <location>
        <begin position="326"/>
        <end position="339"/>
    </location>
</feature>
<comment type="function">
    <text evidence="7">May be involved in the degradation of misfolded endoplasmic reticulum (ER) luminal proteins.</text>
</comment>
<dbReference type="PANTHER" id="PTHR11009">
    <property type="entry name" value="DER1-LIKE PROTEIN, DERLIN"/>
    <property type="match status" value="1"/>
</dbReference>
<protein>
    <recommendedName>
        <fullName evidence="7">Derlin</fullName>
    </recommendedName>
</protein>
<evidence type="ECO:0000256" key="7">
    <source>
        <dbReference type="RuleBase" id="RU363059"/>
    </source>
</evidence>
<evidence type="ECO:0000256" key="2">
    <source>
        <dbReference type="ARBA" id="ARBA00008917"/>
    </source>
</evidence>
<evidence type="ECO:0000313" key="10">
    <source>
        <dbReference type="Proteomes" id="UP001377567"/>
    </source>
</evidence>
<comment type="subcellular location">
    <subcellularLocation>
        <location evidence="1 7">Endoplasmic reticulum membrane</location>
        <topology evidence="1 7">Multi-pass membrane protein</topology>
    </subcellularLocation>
</comment>
<dbReference type="Proteomes" id="UP001377567">
    <property type="component" value="Unassembled WGS sequence"/>
</dbReference>
<dbReference type="InterPro" id="IPR007599">
    <property type="entry name" value="DER1"/>
</dbReference>
<dbReference type="GO" id="GO:0005789">
    <property type="term" value="C:endoplasmic reticulum membrane"/>
    <property type="evidence" value="ECO:0007669"/>
    <property type="project" value="UniProtKB-SubCell"/>
</dbReference>
<keyword evidence="3 7" id="KW-0812">Transmembrane</keyword>
<dbReference type="GO" id="GO:0006950">
    <property type="term" value="P:response to stress"/>
    <property type="evidence" value="ECO:0007669"/>
    <property type="project" value="UniProtKB-ARBA"/>
</dbReference>
<evidence type="ECO:0000256" key="6">
    <source>
        <dbReference type="ARBA" id="ARBA00023136"/>
    </source>
</evidence>
<feature type="region of interest" description="Disordered" evidence="8">
    <location>
        <begin position="1"/>
        <end position="25"/>
    </location>
</feature>
<feature type="transmembrane region" description="Helical" evidence="7">
    <location>
        <begin position="173"/>
        <end position="196"/>
    </location>
</feature>
<feature type="transmembrane region" description="Helical" evidence="7">
    <location>
        <begin position="43"/>
        <end position="65"/>
    </location>
</feature>
<feature type="compositionally biased region" description="Low complexity" evidence="8">
    <location>
        <begin position="312"/>
        <end position="325"/>
    </location>
</feature>
<keyword evidence="5 7" id="KW-1133">Transmembrane helix</keyword>
<feature type="transmembrane region" description="Helical" evidence="7">
    <location>
        <begin position="202"/>
        <end position="223"/>
    </location>
</feature>
<gene>
    <name evidence="9" type="ORF">DAKH74_053490</name>
</gene>
<accession>A0AAV5S917</accession>
<sequence length="339" mass="37363">MSPRNVHTLGGGNSRPSSSGSQDASNPSIKMIWGSIAPVTRAIALMLCLNSVLFNLQIVSFGQILFQWNETYKHFQLWRAVTSCMILPPKAMYAVMELYNIFSRSSQLENEHFFITSLTKPSVDYTFYICCCIFFITNAVALIFGPMVVVNLTGAFSSCLTFTWAVDNANNKVLFYGLIPVYGKYYPLLMLLISVIFGEENFFLLILGMFTAYIFLCLDTRSFGPIWGFIMRKQASYGRAPGGKFGAPNWFISLYDLIFRTHTQRSPQSSSFNPVSNLFKSGFQGTGSRLGGDGAKKNPRGGSRLGSRDTSKATSTGASSSVGTGSFRGEGQRLGGKKE</sequence>
<reference evidence="9 10" key="1">
    <citation type="journal article" date="2023" name="Elife">
        <title>Identification of key yeast species and microbe-microbe interactions impacting larval growth of Drosophila in the wild.</title>
        <authorList>
            <person name="Mure A."/>
            <person name="Sugiura Y."/>
            <person name="Maeda R."/>
            <person name="Honda K."/>
            <person name="Sakurai N."/>
            <person name="Takahashi Y."/>
            <person name="Watada M."/>
            <person name="Katoh T."/>
            <person name="Gotoh A."/>
            <person name="Gotoh Y."/>
            <person name="Taniguchi I."/>
            <person name="Nakamura K."/>
            <person name="Hayashi T."/>
            <person name="Katayama T."/>
            <person name="Uemura T."/>
            <person name="Hattori Y."/>
        </authorList>
    </citation>
    <scope>NUCLEOTIDE SEQUENCE [LARGE SCALE GENOMIC DNA]</scope>
    <source>
        <strain evidence="9 10">KH-74</strain>
    </source>
</reference>
<evidence type="ECO:0000256" key="3">
    <source>
        <dbReference type="ARBA" id="ARBA00022692"/>
    </source>
</evidence>
<evidence type="ECO:0000256" key="4">
    <source>
        <dbReference type="ARBA" id="ARBA00022824"/>
    </source>
</evidence>
<keyword evidence="10" id="KW-1185">Reference proteome</keyword>
<feature type="region of interest" description="Disordered" evidence="8">
    <location>
        <begin position="286"/>
        <end position="339"/>
    </location>
</feature>
<evidence type="ECO:0000256" key="8">
    <source>
        <dbReference type="SAM" id="MobiDB-lite"/>
    </source>
</evidence>
<keyword evidence="4 7" id="KW-0256">Endoplasmic reticulum</keyword>
<dbReference type="EMBL" id="BTGD01000025">
    <property type="protein sequence ID" value="GMM58732.1"/>
    <property type="molecule type" value="Genomic_DNA"/>
</dbReference>
<proteinExistence type="inferred from homology"/>
<evidence type="ECO:0000256" key="5">
    <source>
        <dbReference type="ARBA" id="ARBA00022989"/>
    </source>
</evidence>
<comment type="similarity">
    <text evidence="2 7">Belongs to the derlin family.</text>
</comment>
<evidence type="ECO:0000256" key="1">
    <source>
        <dbReference type="ARBA" id="ARBA00004477"/>
    </source>
</evidence>
<evidence type="ECO:0000313" key="9">
    <source>
        <dbReference type="EMBL" id="GMM58732.1"/>
    </source>
</evidence>
<dbReference type="AlphaFoldDB" id="A0AAV5S917"/>
<name>A0AAV5S917_MAUHU</name>
<feature type="transmembrane region" description="Helical" evidence="7">
    <location>
        <begin position="125"/>
        <end position="152"/>
    </location>
</feature>
<dbReference type="Pfam" id="PF04511">
    <property type="entry name" value="DER1"/>
    <property type="match status" value="1"/>
</dbReference>